<sequence length="267" mass="30169">MAVSEASFKESRLEVAGATIQMRTAGEGRPLLLLHGELGFPGWMRYHETLATSRKVYAPSHPGYDESNGIEWMMQVRDLAGWYLEALDDMGLDEIDLIGFSFGGWLAAEMAVMDPSKFRKLALVAPTGVKPEEGEIYDIFLNLAPDYLKEAIHDSSSCAEFDLICPEEPSPEMLELWEIAREQSCKLGWKPYMYSLSLKHLLHRLKNLNTLIVWGREDKIVPIDAGRIYQESIPSSVMQVMENVGHRPEIEKPGEFSKLITTFLDSK</sequence>
<name>A0A382A0D5_9ZZZZ</name>
<gene>
    <name evidence="2" type="ORF">METZ01_LOCUS147545</name>
</gene>
<accession>A0A382A0D5</accession>
<dbReference type="Gene3D" id="3.40.50.1820">
    <property type="entry name" value="alpha/beta hydrolase"/>
    <property type="match status" value="1"/>
</dbReference>
<reference evidence="2" key="1">
    <citation type="submission" date="2018-05" db="EMBL/GenBank/DDBJ databases">
        <authorList>
            <person name="Lanie J.A."/>
            <person name="Ng W.-L."/>
            <person name="Kazmierczak K.M."/>
            <person name="Andrzejewski T.M."/>
            <person name="Davidsen T.M."/>
            <person name="Wayne K.J."/>
            <person name="Tettelin H."/>
            <person name="Glass J.I."/>
            <person name="Rusch D."/>
            <person name="Podicherti R."/>
            <person name="Tsui H.-C.T."/>
            <person name="Winkler M.E."/>
        </authorList>
    </citation>
    <scope>NUCLEOTIDE SEQUENCE</scope>
</reference>
<evidence type="ECO:0000259" key="1">
    <source>
        <dbReference type="Pfam" id="PF12697"/>
    </source>
</evidence>
<protein>
    <recommendedName>
        <fullName evidence="1">AB hydrolase-1 domain-containing protein</fullName>
    </recommendedName>
</protein>
<dbReference type="Pfam" id="PF12697">
    <property type="entry name" value="Abhydrolase_6"/>
    <property type="match status" value="1"/>
</dbReference>
<dbReference type="PANTHER" id="PTHR43689">
    <property type="entry name" value="HYDROLASE"/>
    <property type="match status" value="1"/>
</dbReference>
<dbReference type="PRINTS" id="PR00111">
    <property type="entry name" value="ABHYDROLASE"/>
</dbReference>
<dbReference type="SUPFAM" id="SSF53474">
    <property type="entry name" value="alpha/beta-Hydrolases"/>
    <property type="match status" value="1"/>
</dbReference>
<dbReference type="InterPro" id="IPR000073">
    <property type="entry name" value="AB_hydrolase_1"/>
</dbReference>
<evidence type="ECO:0000313" key="2">
    <source>
        <dbReference type="EMBL" id="SVA94691.1"/>
    </source>
</evidence>
<dbReference type="EMBL" id="UINC01023301">
    <property type="protein sequence ID" value="SVA94691.1"/>
    <property type="molecule type" value="Genomic_DNA"/>
</dbReference>
<dbReference type="InterPro" id="IPR029058">
    <property type="entry name" value="AB_hydrolase_fold"/>
</dbReference>
<feature type="domain" description="AB hydrolase-1" evidence="1">
    <location>
        <begin position="31"/>
        <end position="257"/>
    </location>
</feature>
<dbReference type="AlphaFoldDB" id="A0A382A0D5"/>
<proteinExistence type="predicted"/>
<organism evidence="2">
    <name type="scientific">marine metagenome</name>
    <dbReference type="NCBI Taxonomy" id="408172"/>
    <lineage>
        <taxon>unclassified sequences</taxon>
        <taxon>metagenomes</taxon>
        <taxon>ecological metagenomes</taxon>
    </lineage>
</organism>
<dbReference type="PANTHER" id="PTHR43689:SF8">
    <property type="entry name" value="ALPHA_BETA-HYDROLASES SUPERFAMILY PROTEIN"/>
    <property type="match status" value="1"/>
</dbReference>
<feature type="non-terminal residue" evidence="2">
    <location>
        <position position="267"/>
    </location>
</feature>